<reference evidence="9 10" key="1">
    <citation type="submission" date="2024-09" db="EMBL/GenBank/DDBJ databases">
        <authorList>
            <person name="Lee S.D."/>
        </authorList>
    </citation>
    <scope>NUCLEOTIDE SEQUENCE [LARGE SCALE GENOMIC DNA]</scope>
    <source>
        <strain evidence="9 10">N8-3</strain>
    </source>
</reference>
<dbReference type="PANTHER" id="PTHR30287">
    <property type="entry name" value="MEMBRANE COMPONENT OF PREDICTED ABC SUPERFAMILY METABOLITE UPTAKE TRANSPORTER"/>
    <property type="match status" value="1"/>
</dbReference>
<keyword evidence="10" id="KW-1185">Reference proteome</keyword>
<dbReference type="RefSeq" id="WP_380531277.1">
    <property type="nucleotide sequence ID" value="NZ_JBHFAB010000002.1"/>
</dbReference>
<evidence type="ECO:0000256" key="1">
    <source>
        <dbReference type="ARBA" id="ARBA00004651"/>
    </source>
</evidence>
<proteinExistence type="predicted"/>
<dbReference type="PANTHER" id="PTHR30287:SF2">
    <property type="entry name" value="BLL1001 PROTEIN"/>
    <property type="match status" value="1"/>
</dbReference>
<feature type="transmembrane region" description="Helical" evidence="7">
    <location>
        <begin position="433"/>
        <end position="452"/>
    </location>
</feature>
<dbReference type="Pfam" id="PF02687">
    <property type="entry name" value="FtsX"/>
    <property type="match status" value="2"/>
</dbReference>
<feature type="transmembrane region" description="Helical" evidence="7">
    <location>
        <begin position="313"/>
        <end position="336"/>
    </location>
</feature>
<feature type="transmembrane region" description="Helical" evidence="7">
    <location>
        <begin position="708"/>
        <end position="730"/>
    </location>
</feature>
<feature type="transmembrane region" description="Helical" evidence="7">
    <location>
        <begin position="759"/>
        <end position="782"/>
    </location>
</feature>
<feature type="region of interest" description="Disordered" evidence="6">
    <location>
        <begin position="85"/>
        <end position="106"/>
    </location>
</feature>
<sequence>MKAPRTTGRIRLSRAGRRRVQTLVVLLSVLMAVASAVLAGSLLVNASAPFDRAFAQQHGAQLTLQVDPARADAARLAATGRPGRLTGVTAASGPYRTAQIDPPGPGGIDMHQTMTVVGRATPTGGVDDLALRSGHWATAPGQIVLAVYSGQGASNLPDNVNKPGDVISVSPAPGSAKLTVVGFASSVTGSADGWVVPAEIDALHSAGAPTGLQMLYRFRSAGTTAQVNADRAALTAALPPGAVLGAQSYLDVKLAADENTALFVPVMTAFGILGLLMSVIIIASVVSGAVSAQTRRIGTLKAIGLSPGQVVRVYLVQALIPSAVGAVLGAVVGDLLGAALAGDSEAVYGGSSAAGAWWIDLAVPAAALVLVALAALLPALRAGRLSTVEALALGRAPRSGRGQWAHRAAARLPLPRAVTLGLASPFTRPVRSAALLAAVVFGTTAATFALGLTSSASAVTTARHPSQQAPVSVFLNGQTPDGKGFSADPASTLATIEAQPGTASYVGQTQSEVTVAGAAGTVQVRLYQGNSGSQALAMIHGRWFGRPGEIVVPTHFLASTGTRVGQRVTLVDRGVRVPVRIVGEDFDPGNAGLVINADLATLIGAEPTAHPDIYSVMLKPGTSAAGYVAALSRALGSSGAQAVADPGEHLNATVIAFDAMAVLLTLILVSVAGLGVLNSVVLDTRERVHDLGVCKAVGMTPGQTVTQVLTSVAGAGVIAGVIGVPAGVALHDYVIPLVLRTAGSGTPPQVQNVYGLPELLLLGLGGVVIAACGALLPAGWAAKARTATALRTE</sequence>
<evidence type="ECO:0000256" key="2">
    <source>
        <dbReference type="ARBA" id="ARBA00022475"/>
    </source>
</evidence>
<comment type="caution">
    <text evidence="9">The sequence shown here is derived from an EMBL/GenBank/DDBJ whole genome shotgun (WGS) entry which is preliminary data.</text>
</comment>
<feature type="transmembrane region" description="Helical" evidence="7">
    <location>
        <begin position="262"/>
        <end position="292"/>
    </location>
</feature>
<dbReference type="EMBL" id="JBHFAB010000002">
    <property type="protein sequence ID" value="MFC1415470.1"/>
    <property type="molecule type" value="Genomic_DNA"/>
</dbReference>
<evidence type="ECO:0000313" key="10">
    <source>
        <dbReference type="Proteomes" id="UP001592531"/>
    </source>
</evidence>
<feature type="transmembrane region" description="Helical" evidence="7">
    <location>
        <begin position="356"/>
        <end position="377"/>
    </location>
</feature>
<evidence type="ECO:0000256" key="7">
    <source>
        <dbReference type="SAM" id="Phobius"/>
    </source>
</evidence>
<evidence type="ECO:0000256" key="3">
    <source>
        <dbReference type="ARBA" id="ARBA00022692"/>
    </source>
</evidence>
<keyword evidence="2" id="KW-1003">Cell membrane</keyword>
<feature type="domain" description="ABC3 transporter permease C-terminal" evidence="8">
    <location>
        <begin position="269"/>
        <end position="385"/>
    </location>
</feature>
<name>A0ABV6VP03_9ACTN</name>
<evidence type="ECO:0000256" key="4">
    <source>
        <dbReference type="ARBA" id="ARBA00022989"/>
    </source>
</evidence>
<keyword evidence="3 7" id="KW-0812">Transmembrane</keyword>
<feature type="domain" description="ABC3 transporter permease C-terminal" evidence="8">
    <location>
        <begin position="663"/>
        <end position="778"/>
    </location>
</feature>
<evidence type="ECO:0000256" key="6">
    <source>
        <dbReference type="SAM" id="MobiDB-lite"/>
    </source>
</evidence>
<evidence type="ECO:0000256" key="5">
    <source>
        <dbReference type="ARBA" id="ARBA00023136"/>
    </source>
</evidence>
<protein>
    <submittedName>
        <fullName evidence="9">ABC transporter permease</fullName>
    </submittedName>
</protein>
<comment type="subcellular location">
    <subcellularLocation>
        <location evidence="1">Cell membrane</location>
        <topology evidence="1">Multi-pass membrane protein</topology>
    </subcellularLocation>
</comment>
<keyword evidence="5 7" id="KW-0472">Membrane</keyword>
<evidence type="ECO:0000259" key="8">
    <source>
        <dbReference type="Pfam" id="PF02687"/>
    </source>
</evidence>
<dbReference type="Proteomes" id="UP001592531">
    <property type="component" value="Unassembled WGS sequence"/>
</dbReference>
<feature type="transmembrane region" description="Helical" evidence="7">
    <location>
        <begin position="654"/>
        <end position="677"/>
    </location>
</feature>
<accession>A0ABV6VP03</accession>
<keyword evidence="4 7" id="KW-1133">Transmembrane helix</keyword>
<evidence type="ECO:0000313" key="9">
    <source>
        <dbReference type="EMBL" id="MFC1415470.1"/>
    </source>
</evidence>
<gene>
    <name evidence="9" type="ORF">ACEZDE_02245</name>
</gene>
<organism evidence="9 10">
    <name type="scientific">Streptacidiphilus cavernicola</name>
    <dbReference type="NCBI Taxonomy" id="3342716"/>
    <lineage>
        <taxon>Bacteria</taxon>
        <taxon>Bacillati</taxon>
        <taxon>Actinomycetota</taxon>
        <taxon>Actinomycetes</taxon>
        <taxon>Kitasatosporales</taxon>
        <taxon>Streptomycetaceae</taxon>
        <taxon>Streptacidiphilus</taxon>
    </lineage>
</organism>
<dbReference type="InterPro" id="IPR038766">
    <property type="entry name" value="Membrane_comp_ABC_pdt"/>
</dbReference>
<dbReference type="InterPro" id="IPR003838">
    <property type="entry name" value="ABC3_permease_C"/>
</dbReference>